<dbReference type="EMBL" id="AVOT02009120">
    <property type="protein sequence ID" value="MBW0487398.1"/>
    <property type="molecule type" value="Genomic_DNA"/>
</dbReference>
<keyword evidence="2" id="KW-1185">Reference proteome</keyword>
<name>A0A9Q3CNW5_9BASI</name>
<accession>A0A9Q3CNW5</accession>
<comment type="caution">
    <text evidence="1">The sequence shown here is derived from an EMBL/GenBank/DDBJ whole genome shotgun (WGS) entry which is preliminary data.</text>
</comment>
<reference evidence="1" key="1">
    <citation type="submission" date="2021-03" db="EMBL/GenBank/DDBJ databases">
        <title>Draft genome sequence of rust myrtle Austropuccinia psidii MF-1, a brazilian biotype.</title>
        <authorList>
            <person name="Quecine M.C."/>
            <person name="Pachon D.M.R."/>
            <person name="Bonatelli M.L."/>
            <person name="Correr F.H."/>
            <person name="Franceschini L.M."/>
            <person name="Leite T.F."/>
            <person name="Margarido G.R.A."/>
            <person name="Almeida C.A."/>
            <person name="Ferrarezi J.A."/>
            <person name="Labate C.A."/>
        </authorList>
    </citation>
    <scope>NUCLEOTIDE SEQUENCE</scope>
    <source>
        <strain evidence="1">MF-1</strain>
    </source>
</reference>
<sequence length="120" mass="14219">MKPQPQGHVMDNPYHQEDIKQDSILVNKEISASQYQDRVNMSHSEKEALKQLAEASSWPKFYGTGESDHMELIKYIDGLFIDVTRIPNYWITARLNTEFKGHASFWYTEMKEIHDRRNWT</sequence>
<evidence type="ECO:0000313" key="1">
    <source>
        <dbReference type="EMBL" id="MBW0487398.1"/>
    </source>
</evidence>
<dbReference type="AlphaFoldDB" id="A0A9Q3CNW5"/>
<proteinExistence type="predicted"/>
<gene>
    <name evidence="1" type="ORF">O181_027113</name>
</gene>
<organism evidence="1 2">
    <name type="scientific">Austropuccinia psidii MF-1</name>
    <dbReference type="NCBI Taxonomy" id="1389203"/>
    <lineage>
        <taxon>Eukaryota</taxon>
        <taxon>Fungi</taxon>
        <taxon>Dikarya</taxon>
        <taxon>Basidiomycota</taxon>
        <taxon>Pucciniomycotina</taxon>
        <taxon>Pucciniomycetes</taxon>
        <taxon>Pucciniales</taxon>
        <taxon>Sphaerophragmiaceae</taxon>
        <taxon>Austropuccinia</taxon>
    </lineage>
</organism>
<evidence type="ECO:0000313" key="2">
    <source>
        <dbReference type="Proteomes" id="UP000765509"/>
    </source>
</evidence>
<protein>
    <submittedName>
        <fullName evidence="1">Uncharacterized protein</fullName>
    </submittedName>
</protein>
<dbReference type="Proteomes" id="UP000765509">
    <property type="component" value="Unassembled WGS sequence"/>
</dbReference>